<dbReference type="STRING" id="100884.GCA_000269565_03191"/>
<dbReference type="PROSITE" id="PS51898">
    <property type="entry name" value="TYR_RECOMBINASE"/>
    <property type="match status" value="1"/>
</dbReference>
<protein>
    <recommendedName>
        <fullName evidence="10">Recombinase XerC</fullName>
    </recommendedName>
</protein>
<dbReference type="Pfam" id="PF02899">
    <property type="entry name" value="Phage_int_SAM_1"/>
    <property type="match status" value="1"/>
</dbReference>
<evidence type="ECO:0000313" key="9">
    <source>
        <dbReference type="Proteomes" id="UP000003157"/>
    </source>
</evidence>
<dbReference type="PANTHER" id="PTHR30349">
    <property type="entry name" value="PHAGE INTEGRASE-RELATED"/>
    <property type="match status" value="1"/>
</dbReference>
<dbReference type="EMBL" id="ADKX01000024">
    <property type="protein sequence ID" value="EFW05399.1"/>
    <property type="molecule type" value="Genomic_DNA"/>
</dbReference>
<comment type="caution">
    <text evidence="8">The sequence shown here is derived from an EMBL/GenBank/DDBJ whole genome shotgun (WGS) entry which is preliminary data.</text>
</comment>
<evidence type="ECO:0000256" key="1">
    <source>
        <dbReference type="ARBA" id="ARBA00008857"/>
    </source>
</evidence>
<evidence type="ECO:0000259" key="6">
    <source>
        <dbReference type="PROSITE" id="PS51898"/>
    </source>
</evidence>
<dbReference type="Gene3D" id="1.10.150.130">
    <property type="match status" value="1"/>
</dbReference>
<keyword evidence="4" id="KW-0233">DNA recombination</keyword>
<evidence type="ECO:0000256" key="4">
    <source>
        <dbReference type="ARBA" id="ARBA00023172"/>
    </source>
</evidence>
<dbReference type="GO" id="GO:0003677">
    <property type="term" value="F:DNA binding"/>
    <property type="evidence" value="ECO:0007669"/>
    <property type="project" value="UniProtKB-UniRule"/>
</dbReference>
<evidence type="ECO:0000259" key="7">
    <source>
        <dbReference type="PROSITE" id="PS51900"/>
    </source>
</evidence>
<name>E7G9A9_9FIRM</name>
<organism evidence="8 9">
    <name type="scientific">Coprobacillus cateniformis</name>
    <dbReference type="NCBI Taxonomy" id="100884"/>
    <lineage>
        <taxon>Bacteria</taxon>
        <taxon>Bacillati</taxon>
        <taxon>Bacillota</taxon>
        <taxon>Erysipelotrichia</taxon>
        <taxon>Erysipelotrichales</taxon>
        <taxon>Coprobacillaceae</taxon>
        <taxon>Coprobacillus</taxon>
    </lineage>
</organism>
<dbReference type="InterPro" id="IPR013762">
    <property type="entry name" value="Integrase-like_cat_sf"/>
</dbReference>
<dbReference type="RefSeq" id="WP_008788463.1">
    <property type="nucleotide sequence ID" value="NZ_AKCB01000002.1"/>
</dbReference>
<sequence length="301" mass="36307">MKYKHVENYLNYCQYQKRLTGKTLKAYRIDLNQFYTYMQFKNLKNKKDISVYIQQLHTTYKPRTVKRKIAAIKAFYTYLEKQDFLKENPFHKIDYRFKEPIRLPKTITLHELNHLYQSLYAYSKQTSNRVITRDIAILELLICTGIRVSEVSHLLKSNVFIRENTIIINGKGSKERIIYIDNQNLIQSLLSYQRLFQDEIEKSPYFFINRLGHHLSEQSIRFMIVKYCHLFHIDSHITPHMFRHTFATMMLEEDVDIRYIQEILGHSSITTTQIYTHMSAHKQKEIMSHKNPRNKIHHYFS</sequence>
<feature type="domain" description="Core-binding (CB)" evidence="7">
    <location>
        <begin position="1"/>
        <end position="80"/>
    </location>
</feature>
<proteinExistence type="inferred from homology"/>
<dbReference type="InterPro" id="IPR011010">
    <property type="entry name" value="DNA_brk_join_enz"/>
</dbReference>
<feature type="domain" description="Tyr recombinase" evidence="6">
    <location>
        <begin position="102"/>
        <end position="288"/>
    </location>
</feature>
<dbReference type="AlphaFoldDB" id="E7G9A9"/>
<dbReference type="PROSITE" id="PS51900">
    <property type="entry name" value="CB"/>
    <property type="match status" value="1"/>
</dbReference>
<dbReference type="SUPFAM" id="SSF56349">
    <property type="entry name" value="DNA breaking-rejoining enzymes"/>
    <property type="match status" value="1"/>
</dbReference>
<dbReference type="Pfam" id="PF00589">
    <property type="entry name" value="Phage_integrase"/>
    <property type="match status" value="1"/>
</dbReference>
<dbReference type="OrthoDB" id="9801717at2"/>
<evidence type="ECO:0008006" key="10">
    <source>
        <dbReference type="Google" id="ProtNLM"/>
    </source>
</evidence>
<dbReference type="eggNOG" id="COG4974">
    <property type="taxonomic scope" value="Bacteria"/>
</dbReference>
<dbReference type="Proteomes" id="UP000003157">
    <property type="component" value="Unassembled WGS sequence"/>
</dbReference>
<evidence type="ECO:0000256" key="5">
    <source>
        <dbReference type="PROSITE-ProRule" id="PRU01248"/>
    </source>
</evidence>
<evidence type="ECO:0000313" key="8">
    <source>
        <dbReference type="EMBL" id="EFW05399.1"/>
    </source>
</evidence>
<dbReference type="InterPro" id="IPR010998">
    <property type="entry name" value="Integrase_recombinase_N"/>
</dbReference>
<dbReference type="PANTHER" id="PTHR30349:SF41">
    <property type="entry name" value="INTEGRASE_RECOMBINASE PROTEIN MJ0367-RELATED"/>
    <property type="match status" value="1"/>
</dbReference>
<dbReference type="InterPro" id="IPR044068">
    <property type="entry name" value="CB"/>
</dbReference>
<evidence type="ECO:0000256" key="3">
    <source>
        <dbReference type="ARBA" id="ARBA00023125"/>
    </source>
</evidence>
<dbReference type="InterPro" id="IPR004107">
    <property type="entry name" value="Integrase_SAM-like_N"/>
</dbReference>
<accession>E7G9A9</accession>
<dbReference type="InterPro" id="IPR050090">
    <property type="entry name" value="Tyrosine_recombinase_XerCD"/>
</dbReference>
<reference evidence="8 9" key="1">
    <citation type="submission" date="2010-12" db="EMBL/GenBank/DDBJ databases">
        <title>The Genome Sequence of Coprobacillus sp. strain 29_1.</title>
        <authorList>
            <consortium name="The Broad Institute Genome Sequencing Platform"/>
            <person name="Earl A."/>
            <person name="Ward D."/>
            <person name="Feldgarden M."/>
            <person name="Gevers D."/>
            <person name="Daigneault M."/>
            <person name="Sibley C.D."/>
            <person name="White A."/>
            <person name="Strauss J."/>
            <person name="Allen-Vercoe E."/>
            <person name="Young S.K."/>
            <person name="Zeng Q."/>
            <person name="Gargeya S."/>
            <person name="Fitzgerald M."/>
            <person name="Haas B."/>
            <person name="Abouelleil A."/>
            <person name="Alvarado L."/>
            <person name="Arachchi H.M."/>
            <person name="Berlin A."/>
            <person name="Brown A."/>
            <person name="Chapman S.B."/>
            <person name="Chen Z."/>
            <person name="Dunbar C."/>
            <person name="Freedman E."/>
            <person name="Gearin G."/>
            <person name="Gellesch M."/>
            <person name="Goldberg J."/>
            <person name="Griggs A."/>
            <person name="Gujja S."/>
            <person name="Heilman E."/>
            <person name="Heiman D."/>
            <person name="Howarth C."/>
            <person name="Larson L."/>
            <person name="Lui A."/>
            <person name="MacDonald P.J.P."/>
            <person name="Mehta T."/>
            <person name="Montmayeur A."/>
            <person name="Murphy C."/>
            <person name="Neiman D."/>
            <person name="Pearson M."/>
            <person name="Priest M."/>
            <person name="Roberts A."/>
            <person name="Saif S."/>
            <person name="Shea T."/>
            <person name="Shenoy N."/>
            <person name="Sisk P."/>
            <person name="Stolte C."/>
            <person name="Sykes S."/>
            <person name="White J."/>
            <person name="Yandava C."/>
            <person name="Nusbaum C."/>
            <person name="Birren B."/>
        </authorList>
    </citation>
    <scope>NUCLEOTIDE SEQUENCE [LARGE SCALE GENOMIC DNA]</scope>
    <source>
        <strain evidence="8 9">29_1</strain>
    </source>
</reference>
<comment type="similarity">
    <text evidence="1">Belongs to the 'phage' integrase family.</text>
</comment>
<dbReference type="InterPro" id="IPR002104">
    <property type="entry name" value="Integrase_catalytic"/>
</dbReference>
<dbReference type="GO" id="GO:0015074">
    <property type="term" value="P:DNA integration"/>
    <property type="evidence" value="ECO:0007669"/>
    <property type="project" value="UniProtKB-KW"/>
</dbReference>
<keyword evidence="9" id="KW-1185">Reference proteome</keyword>
<keyword evidence="2" id="KW-0229">DNA integration</keyword>
<evidence type="ECO:0000256" key="2">
    <source>
        <dbReference type="ARBA" id="ARBA00022908"/>
    </source>
</evidence>
<dbReference type="GeneID" id="78230979"/>
<dbReference type="Gene3D" id="1.10.443.10">
    <property type="entry name" value="Intergrase catalytic core"/>
    <property type="match status" value="1"/>
</dbReference>
<dbReference type="HOGENOM" id="CLU_027562_9_0_9"/>
<gene>
    <name evidence="8" type="ORF">HMPREF9488_01347</name>
</gene>
<dbReference type="GO" id="GO:0006310">
    <property type="term" value="P:DNA recombination"/>
    <property type="evidence" value="ECO:0007669"/>
    <property type="project" value="UniProtKB-KW"/>
</dbReference>
<keyword evidence="3 5" id="KW-0238">DNA-binding</keyword>